<feature type="transmembrane region" description="Helical" evidence="2">
    <location>
        <begin position="102"/>
        <end position="118"/>
    </location>
</feature>
<accession>A0A453J607</accession>
<evidence type="ECO:0000256" key="1">
    <source>
        <dbReference type="SAM" id="MobiDB-lite"/>
    </source>
</evidence>
<protein>
    <submittedName>
        <fullName evidence="3">Uncharacterized protein</fullName>
    </submittedName>
</protein>
<feature type="region of interest" description="Disordered" evidence="1">
    <location>
        <begin position="1"/>
        <end position="79"/>
    </location>
</feature>
<keyword evidence="2" id="KW-0472">Membrane</keyword>
<proteinExistence type="predicted"/>
<keyword evidence="2" id="KW-0812">Transmembrane</keyword>
<reference evidence="3" key="4">
    <citation type="submission" date="2019-03" db="UniProtKB">
        <authorList>
            <consortium name="EnsemblPlants"/>
        </authorList>
    </citation>
    <scope>IDENTIFICATION</scope>
</reference>
<keyword evidence="4" id="KW-1185">Reference proteome</keyword>
<dbReference type="Gramene" id="AET4Gv20809100.2">
    <property type="protein sequence ID" value="AET4Gv20809100.2"/>
    <property type="gene ID" value="AET4Gv20809100"/>
</dbReference>
<organism evidence="3 4">
    <name type="scientific">Aegilops tauschii subsp. strangulata</name>
    <name type="common">Goatgrass</name>
    <dbReference type="NCBI Taxonomy" id="200361"/>
    <lineage>
        <taxon>Eukaryota</taxon>
        <taxon>Viridiplantae</taxon>
        <taxon>Streptophyta</taxon>
        <taxon>Embryophyta</taxon>
        <taxon>Tracheophyta</taxon>
        <taxon>Spermatophyta</taxon>
        <taxon>Magnoliopsida</taxon>
        <taxon>Liliopsida</taxon>
        <taxon>Poales</taxon>
        <taxon>Poaceae</taxon>
        <taxon>BOP clade</taxon>
        <taxon>Pooideae</taxon>
        <taxon>Triticodae</taxon>
        <taxon>Triticeae</taxon>
        <taxon>Triticinae</taxon>
        <taxon>Aegilops</taxon>
    </lineage>
</organism>
<feature type="region of interest" description="Disordered" evidence="1">
    <location>
        <begin position="124"/>
        <end position="145"/>
    </location>
</feature>
<dbReference type="Proteomes" id="UP000015105">
    <property type="component" value="Chromosome 4D"/>
</dbReference>
<evidence type="ECO:0000313" key="3">
    <source>
        <dbReference type="EnsemblPlants" id="AET4Gv20809100.2"/>
    </source>
</evidence>
<dbReference type="AlphaFoldDB" id="A0A453J607"/>
<evidence type="ECO:0000313" key="4">
    <source>
        <dbReference type="Proteomes" id="UP000015105"/>
    </source>
</evidence>
<reference evidence="4" key="1">
    <citation type="journal article" date="2014" name="Science">
        <title>Ancient hybridizations among the ancestral genomes of bread wheat.</title>
        <authorList>
            <consortium name="International Wheat Genome Sequencing Consortium,"/>
            <person name="Marcussen T."/>
            <person name="Sandve S.R."/>
            <person name="Heier L."/>
            <person name="Spannagl M."/>
            <person name="Pfeifer M."/>
            <person name="Jakobsen K.S."/>
            <person name="Wulff B.B."/>
            <person name="Steuernagel B."/>
            <person name="Mayer K.F."/>
            <person name="Olsen O.A."/>
        </authorList>
    </citation>
    <scope>NUCLEOTIDE SEQUENCE [LARGE SCALE GENOMIC DNA]</scope>
    <source>
        <strain evidence="4">cv. AL8/78</strain>
    </source>
</reference>
<reference evidence="4" key="2">
    <citation type="journal article" date="2017" name="Nat. Plants">
        <title>The Aegilops tauschii genome reveals multiple impacts of transposons.</title>
        <authorList>
            <person name="Zhao G."/>
            <person name="Zou C."/>
            <person name="Li K."/>
            <person name="Wang K."/>
            <person name="Li T."/>
            <person name="Gao L."/>
            <person name="Zhang X."/>
            <person name="Wang H."/>
            <person name="Yang Z."/>
            <person name="Liu X."/>
            <person name="Jiang W."/>
            <person name="Mao L."/>
            <person name="Kong X."/>
            <person name="Jiao Y."/>
            <person name="Jia J."/>
        </authorList>
    </citation>
    <scope>NUCLEOTIDE SEQUENCE [LARGE SCALE GENOMIC DNA]</scope>
    <source>
        <strain evidence="4">cv. AL8/78</strain>
    </source>
</reference>
<keyword evidence="2" id="KW-1133">Transmembrane helix</keyword>
<reference evidence="3" key="5">
    <citation type="journal article" date="2021" name="G3 (Bethesda)">
        <title>Aegilops tauschii genome assembly Aet v5.0 features greater sequence contiguity and improved annotation.</title>
        <authorList>
            <person name="Wang L."/>
            <person name="Zhu T."/>
            <person name="Rodriguez J.C."/>
            <person name="Deal K.R."/>
            <person name="Dubcovsky J."/>
            <person name="McGuire P.E."/>
            <person name="Lux T."/>
            <person name="Spannagl M."/>
            <person name="Mayer K.F.X."/>
            <person name="Baldrich P."/>
            <person name="Meyers B.C."/>
            <person name="Huo N."/>
            <person name="Gu Y.Q."/>
            <person name="Zhou H."/>
            <person name="Devos K.M."/>
            <person name="Bennetzen J.L."/>
            <person name="Unver T."/>
            <person name="Budak H."/>
            <person name="Gulick P.J."/>
            <person name="Galiba G."/>
            <person name="Kalapos B."/>
            <person name="Nelson D.R."/>
            <person name="Li P."/>
            <person name="You F.M."/>
            <person name="Luo M.C."/>
            <person name="Dvorak J."/>
        </authorList>
    </citation>
    <scope>NUCLEOTIDE SEQUENCE [LARGE SCALE GENOMIC DNA]</scope>
    <source>
        <strain evidence="3">cv. AL8/78</strain>
    </source>
</reference>
<reference evidence="3" key="3">
    <citation type="journal article" date="2017" name="Nature">
        <title>Genome sequence of the progenitor of the wheat D genome Aegilops tauschii.</title>
        <authorList>
            <person name="Luo M.C."/>
            <person name="Gu Y.Q."/>
            <person name="Puiu D."/>
            <person name="Wang H."/>
            <person name="Twardziok S.O."/>
            <person name="Deal K.R."/>
            <person name="Huo N."/>
            <person name="Zhu T."/>
            <person name="Wang L."/>
            <person name="Wang Y."/>
            <person name="McGuire P.E."/>
            <person name="Liu S."/>
            <person name="Long H."/>
            <person name="Ramasamy R.K."/>
            <person name="Rodriguez J.C."/>
            <person name="Van S.L."/>
            <person name="Yuan L."/>
            <person name="Wang Z."/>
            <person name="Xia Z."/>
            <person name="Xiao L."/>
            <person name="Anderson O.D."/>
            <person name="Ouyang S."/>
            <person name="Liang Y."/>
            <person name="Zimin A.V."/>
            <person name="Pertea G."/>
            <person name="Qi P."/>
            <person name="Bennetzen J.L."/>
            <person name="Dai X."/>
            <person name="Dawson M.W."/>
            <person name="Muller H.G."/>
            <person name="Kugler K."/>
            <person name="Rivarola-Duarte L."/>
            <person name="Spannagl M."/>
            <person name="Mayer K.F.X."/>
            <person name="Lu F.H."/>
            <person name="Bevan M.W."/>
            <person name="Leroy P."/>
            <person name="Li P."/>
            <person name="You F.M."/>
            <person name="Sun Q."/>
            <person name="Liu Z."/>
            <person name="Lyons E."/>
            <person name="Wicker T."/>
            <person name="Salzberg S.L."/>
            <person name="Devos K.M."/>
            <person name="Dvorak J."/>
        </authorList>
    </citation>
    <scope>NUCLEOTIDE SEQUENCE [LARGE SCALE GENOMIC DNA]</scope>
    <source>
        <strain evidence="3">cv. AL8/78</strain>
    </source>
</reference>
<dbReference type="EnsemblPlants" id="AET4Gv20809100.2">
    <property type="protein sequence ID" value="AET4Gv20809100.2"/>
    <property type="gene ID" value="AET4Gv20809100"/>
</dbReference>
<sequence length="145" mass="16009">TGRAHPTTRREINTGATDRSRPSRLTSALSPPPNRRLHPTYQPESAAAMSSGGIARGRLAEERKAWRKNHPHVRPPPSLLSISLPASPHLTRCFDRGRGCRVVWSVFLICLVLVLAGLRRQAGDAGRRHGQPHGLALHHPRQARD</sequence>
<feature type="compositionally biased region" description="Basic residues" evidence="1">
    <location>
        <begin position="128"/>
        <end position="145"/>
    </location>
</feature>
<evidence type="ECO:0000256" key="2">
    <source>
        <dbReference type="SAM" id="Phobius"/>
    </source>
</evidence>
<name>A0A453J607_AEGTS</name>